<evidence type="ECO:0000313" key="4">
    <source>
        <dbReference type="Proteomes" id="UP001551011"/>
    </source>
</evidence>
<reference evidence="3 4" key="1">
    <citation type="submission" date="2024-06" db="EMBL/GenBank/DDBJ databases">
        <title>The Natural Products Discovery Center: Release of the First 8490 Sequenced Strains for Exploring Actinobacteria Biosynthetic Diversity.</title>
        <authorList>
            <person name="Kalkreuter E."/>
            <person name="Kautsar S.A."/>
            <person name="Yang D."/>
            <person name="Bader C.D."/>
            <person name="Teijaro C.N."/>
            <person name="Fluegel L."/>
            <person name="Davis C.M."/>
            <person name="Simpson J.R."/>
            <person name="Lauterbach L."/>
            <person name="Steele A.D."/>
            <person name="Gui C."/>
            <person name="Meng S."/>
            <person name="Li G."/>
            <person name="Viehrig K."/>
            <person name="Ye F."/>
            <person name="Su P."/>
            <person name="Kiefer A.F."/>
            <person name="Nichols A."/>
            <person name="Cepeda A.J."/>
            <person name="Yan W."/>
            <person name="Fan B."/>
            <person name="Jiang Y."/>
            <person name="Adhikari A."/>
            <person name="Zheng C.-J."/>
            <person name="Schuster L."/>
            <person name="Cowan T.M."/>
            <person name="Smanski M.J."/>
            <person name="Chevrette M.G."/>
            <person name="De Carvalho L.P.S."/>
            <person name="Shen B."/>
        </authorList>
    </citation>
    <scope>NUCLEOTIDE SEQUENCE [LARGE SCALE GENOMIC DNA]</scope>
    <source>
        <strain evidence="3 4">NPDC020594</strain>
    </source>
</reference>
<gene>
    <name evidence="3" type="ORF">AB0H04_46105</name>
</gene>
<dbReference type="Pfam" id="PF01609">
    <property type="entry name" value="DDE_Tnp_1"/>
    <property type="match status" value="1"/>
</dbReference>
<sequence length="397" mass="43393">MPALASSPIPVALEHLAQAPSSAPLVDAAGLRPFLDAVPDPRDRRGRRYPLSALLAAAAAAVSAGARSLAAIGEWIMDAPRWAVGALGFTPDPLTGQVVVPHPATVRRLLARLDGDALDAAIGAFLSARTARTREPDTLWPIAVDGKTVRGSRTRTTVAISLLAAMAHSGEVLAQRQVADKSNEIPSFAPLLNGIDLTHAMITADALHTQHSHGTYLRSRGAHYIAVVKKNHPGLFCRVRTLPWREITLDHYERTRAHHRDEIRRLKTAAFAHLDYPDARQALQVVRWRRDLGSGKLTIERVYLITSLPPGAATGAQLASWIRGHWGIENLLHHVRDRTFREDDSKIRTAQLPRTMASLRNLAIGLHRQDGQKNIAAALRRAARDYRRPLALLGLTG</sequence>
<proteinExistence type="predicted"/>
<dbReference type="NCBIfam" id="NF033564">
    <property type="entry name" value="transpos_ISAs1"/>
    <property type="match status" value="1"/>
</dbReference>
<name>A0ABV3AQ51_9ACTN</name>
<organism evidence="3 4">
    <name type="scientific">Streptomyces flaveolus</name>
    <dbReference type="NCBI Taxonomy" id="67297"/>
    <lineage>
        <taxon>Bacteria</taxon>
        <taxon>Bacillati</taxon>
        <taxon>Actinomycetota</taxon>
        <taxon>Actinomycetes</taxon>
        <taxon>Kitasatosporales</taxon>
        <taxon>Streptomycetaceae</taxon>
        <taxon>Streptomyces</taxon>
    </lineage>
</organism>
<accession>A0ABV3AQ51</accession>
<dbReference type="Pfam" id="PF13808">
    <property type="entry name" value="DDE_Tnp_1_assoc"/>
    <property type="match status" value="1"/>
</dbReference>
<dbReference type="EMBL" id="JBFAEG010000072">
    <property type="protein sequence ID" value="MEU5714078.1"/>
    <property type="molecule type" value="Genomic_DNA"/>
</dbReference>
<evidence type="ECO:0000313" key="3">
    <source>
        <dbReference type="EMBL" id="MEU5714078.1"/>
    </source>
</evidence>
<comment type="caution">
    <text evidence="3">The sequence shown here is derived from an EMBL/GenBank/DDBJ whole genome shotgun (WGS) entry which is preliminary data.</text>
</comment>
<dbReference type="InterPro" id="IPR051698">
    <property type="entry name" value="Transposase_11-like"/>
</dbReference>
<dbReference type="InterPro" id="IPR002559">
    <property type="entry name" value="Transposase_11"/>
</dbReference>
<protein>
    <submittedName>
        <fullName evidence="3">ISAs1 family transposase</fullName>
    </submittedName>
</protein>
<evidence type="ECO:0000259" key="2">
    <source>
        <dbReference type="Pfam" id="PF13808"/>
    </source>
</evidence>
<dbReference type="PANTHER" id="PTHR30298">
    <property type="entry name" value="H REPEAT-ASSOCIATED PREDICTED TRANSPOSASE"/>
    <property type="match status" value="1"/>
</dbReference>
<feature type="domain" description="H repeat-associated protein N-terminal" evidence="2">
    <location>
        <begin position="35"/>
        <end position="125"/>
    </location>
</feature>
<dbReference type="RefSeq" id="WP_030659012.1">
    <property type="nucleotide sequence ID" value="NZ_JBEXDP010000138.1"/>
</dbReference>
<dbReference type="InterPro" id="IPR047647">
    <property type="entry name" value="ISAs1_transpos"/>
</dbReference>
<dbReference type="InterPro" id="IPR032806">
    <property type="entry name" value="YbfD_N"/>
</dbReference>
<evidence type="ECO:0000259" key="1">
    <source>
        <dbReference type="Pfam" id="PF01609"/>
    </source>
</evidence>
<dbReference type="PANTHER" id="PTHR30298:SF0">
    <property type="entry name" value="PROTEIN YBFL-RELATED"/>
    <property type="match status" value="1"/>
</dbReference>
<dbReference type="Proteomes" id="UP001551011">
    <property type="component" value="Unassembled WGS sequence"/>
</dbReference>
<feature type="domain" description="Transposase IS4-like" evidence="1">
    <location>
        <begin position="142"/>
        <end position="364"/>
    </location>
</feature>
<keyword evidence="4" id="KW-1185">Reference proteome</keyword>